<evidence type="ECO:0000256" key="4">
    <source>
        <dbReference type="ARBA" id="ARBA00022533"/>
    </source>
</evidence>
<comment type="activity regulation">
    <text evidence="11">Allosterically activated by GTP.</text>
</comment>
<dbReference type="Pfam" id="PF14681">
    <property type="entry name" value="UPRTase"/>
    <property type="match status" value="1"/>
</dbReference>
<evidence type="ECO:0000313" key="14">
    <source>
        <dbReference type="Proteomes" id="UP001595528"/>
    </source>
</evidence>
<dbReference type="RefSeq" id="WP_379903330.1">
    <property type="nucleotide sequence ID" value="NZ_JBHRTR010000031.1"/>
</dbReference>
<dbReference type="SUPFAM" id="SSF53271">
    <property type="entry name" value="PRTase-like"/>
    <property type="match status" value="1"/>
</dbReference>
<dbReference type="NCBIfam" id="NF001097">
    <property type="entry name" value="PRK00129.1"/>
    <property type="match status" value="1"/>
</dbReference>
<feature type="binding site" evidence="11">
    <location>
        <position position="206"/>
    </location>
    <ligand>
        <name>5-phospho-alpha-D-ribose 1-diphosphate</name>
        <dbReference type="ChEBI" id="CHEBI:58017"/>
    </ligand>
</feature>
<dbReference type="Proteomes" id="UP001595528">
    <property type="component" value="Unassembled WGS sequence"/>
</dbReference>
<dbReference type="HAMAP" id="MF_01218_B">
    <property type="entry name" value="Upp_B"/>
    <property type="match status" value="1"/>
</dbReference>
<comment type="cofactor">
    <cofactor evidence="11">
        <name>Mg(2+)</name>
        <dbReference type="ChEBI" id="CHEBI:18420"/>
    </cofactor>
    <text evidence="11">Binds 1 Mg(2+) ion per subunit. The magnesium is bound as Mg-PRPP.</text>
</comment>
<evidence type="ECO:0000256" key="9">
    <source>
        <dbReference type="ARBA" id="ARBA00023134"/>
    </source>
</evidence>
<dbReference type="PANTHER" id="PTHR32315:SF4">
    <property type="entry name" value="URACIL PHOSPHORIBOSYLTRANSFERASE, CHLOROPLASTIC"/>
    <property type="match status" value="1"/>
</dbReference>
<evidence type="ECO:0000313" key="13">
    <source>
        <dbReference type="EMBL" id="MFC3229282.1"/>
    </source>
</evidence>
<feature type="binding site" evidence="11">
    <location>
        <position position="200"/>
    </location>
    <ligand>
        <name>uracil</name>
        <dbReference type="ChEBI" id="CHEBI:17568"/>
    </ligand>
</feature>
<feature type="binding site" evidence="11">
    <location>
        <position position="110"/>
    </location>
    <ligand>
        <name>5-phospho-alpha-D-ribose 1-diphosphate</name>
        <dbReference type="ChEBI" id="CHEBI:58017"/>
    </ligand>
</feature>
<evidence type="ECO:0000256" key="8">
    <source>
        <dbReference type="ARBA" id="ARBA00022842"/>
    </source>
</evidence>
<comment type="pathway">
    <text evidence="1 11">Pyrimidine metabolism; UMP biosynthesis via salvage pathway; UMP from uracil: step 1/1.</text>
</comment>
<dbReference type="GO" id="GO:0004845">
    <property type="term" value="F:uracil phosphoribosyltransferase activity"/>
    <property type="evidence" value="ECO:0007669"/>
    <property type="project" value="UniProtKB-EC"/>
</dbReference>
<sequence length="215" mass="23527">MSDRSQRGHLTVVSHPLVQHKLTLLRRRETSTASFRQLVRELSLLLAYEVTRELELTMEEIETPVAPMVAPVLAGKKLCFISILRAGNGILDGMLDLVPSARVGHVGLWRDPKTLKPVEYYFKVPSDLSDRLCIVVDPMLATGNSAAAAIAKLKEAGASRLRFVCLLAAPEGVAVMKENCPEVPIFTAALDQRLNDHGYIVPGLGDAGDRIYGTR</sequence>
<evidence type="ECO:0000256" key="10">
    <source>
        <dbReference type="ARBA" id="ARBA00031082"/>
    </source>
</evidence>
<feature type="binding site" evidence="11">
    <location>
        <position position="85"/>
    </location>
    <ligand>
        <name>5-phospho-alpha-D-ribose 1-diphosphate</name>
        <dbReference type="ChEBI" id="CHEBI:58017"/>
    </ligand>
</feature>
<dbReference type="InterPro" id="IPR034332">
    <property type="entry name" value="Upp_B"/>
</dbReference>
<dbReference type="InterPro" id="IPR029057">
    <property type="entry name" value="PRTase-like"/>
</dbReference>
<protein>
    <recommendedName>
        <fullName evidence="3 11">Uracil phosphoribosyltransferase</fullName>
        <ecNumber evidence="3 11">2.4.2.9</ecNumber>
    </recommendedName>
    <alternativeName>
        <fullName evidence="10 11">UMP pyrophosphorylase</fullName>
    </alternativeName>
    <alternativeName>
        <fullName evidence="11">UPRTase</fullName>
    </alternativeName>
</protein>
<evidence type="ECO:0000256" key="6">
    <source>
        <dbReference type="ARBA" id="ARBA00022679"/>
    </source>
</evidence>
<dbReference type="InterPro" id="IPR050054">
    <property type="entry name" value="UPRTase/APRTase"/>
</dbReference>
<feature type="domain" description="Phosphoribosyltransferase" evidence="12">
    <location>
        <begin position="12"/>
        <end position="214"/>
    </location>
</feature>
<dbReference type="EC" id="2.4.2.9" evidence="3 11"/>
<organism evidence="13 14">
    <name type="scientific">Marinibaculum pumilum</name>
    <dbReference type="NCBI Taxonomy" id="1766165"/>
    <lineage>
        <taxon>Bacteria</taxon>
        <taxon>Pseudomonadati</taxon>
        <taxon>Pseudomonadota</taxon>
        <taxon>Alphaproteobacteria</taxon>
        <taxon>Rhodospirillales</taxon>
        <taxon>Rhodospirillaceae</taxon>
        <taxon>Marinibaculum</taxon>
    </lineage>
</organism>
<keyword evidence="7 11" id="KW-0547">Nucleotide-binding</keyword>
<proteinExistence type="inferred from homology"/>
<keyword evidence="4 11" id="KW-0021">Allosteric enzyme</keyword>
<dbReference type="CDD" id="cd06223">
    <property type="entry name" value="PRTases_typeI"/>
    <property type="match status" value="1"/>
</dbReference>
<dbReference type="NCBIfam" id="TIGR01091">
    <property type="entry name" value="upp"/>
    <property type="match status" value="1"/>
</dbReference>
<evidence type="ECO:0000256" key="5">
    <source>
        <dbReference type="ARBA" id="ARBA00022676"/>
    </source>
</evidence>
<name>A0ABV7L3S7_9PROT</name>
<evidence type="ECO:0000256" key="11">
    <source>
        <dbReference type="HAMAP-Rule" id="MF_01218"/>
    </source>
</evidence>
<dbReference type="InterPro" id="IPR005765">
    <property type="entry name" value="UPRT"/>
</dbReference>
<feature type="binding site" evidence="11">
    <location>
        <begin position="137"/>
        <end position="145"/>
    </location>
    <ligand>
        <name>5-phospho-alpha-D-ribose 1-diphosphate</name>
        <dbReference type="ChEBI" id="CHEBI:58017"/>
    </ligand>
</feature>
<reference evidence="14" key="1">
    <citation type="journal article" date="2019" name="Int. J. Syst. Evol. Microbiol.">
        <title>The Global Catalogue of Microorganisms (GCM) 10K type strain sequencing project: providing services to taxonomists for standard genome sequencing and annotation.</title>
        <authorList>
            <consortium name="The Broad Institute Genomics Platform"/>
            <consortium name="The Broad Institute Genome Sequencing Center for Infectious Disease"/>
            <person name="Wu L."/>
            <person name="Ma J."/>
        </authorList>
    </citation>
    <scope>NUCLEOTIDE SEQUENCE [LARGE SCALE GENOMIC DNA]</scope>
    <source>
        <strain evidence="14">KCTC 42964</strain>
    </source>
</reference>
<dbReference type="EMBL" id="JBHRTR010000031">
    <property type="protein sequence ID" value="MFC3229282.1"/>
    <property type="molecule type" value="Genomic_DNA"/>
</dbReference>
<evidence type="ECO:0000256" key="3">
    <source>
        <dbReference type="ARBA" id="ARBA00011894"/>
    </source>
</evidence>
<keyword evidence="6 11" id="KW-0808">Transferase</keyword>
<keyword evidence="8 11" id="KW-0460">Magnesium</keyword>
<comment type="caution">
    <text evidence="13">The sequence shown here is derived from an EMBL/GenBank/DDBJ whole genome shotgun (WGS) entry which is preliminary data.</text>
</comment>
<dbReference type="PANTHER" id="PTHR32315">
    <property type="entry name" value="ADENINE PHOSPHORIBOSYLTRANSFERASE"/>
    <property type="match status" value="1"/>
</dbReference>
<comment type="catalytic activity">
    <reaction evidence="11">
        <text>UMP + diphosphate = 5-phospho-alpha-D-ribose 1-diphosphate + uracil</text>
        <dbReference type="Rhea" id="RHEA:13017"/>
        <dbReference type="ChEBI" id="CHEBI:17568"/>
        <dbReference type="ChEBI" id="CHEBI:33019"/>
        <dbReference type="ChEBI" id="CHEBI:57865"/>
        <dbReference type="ChEBI" id="CHEBI:58017"/>
        <dbReference type="EC" id="2.4.2.9"/>
    </reaction>
</comment>
<keyword evidence="9 11" id="KW-0342">GTP-binding</keyword>
<accession>A0ABV7L3S7</accession>
<evidence type="ECO:0000259" key="12">
    <source>
        <dbReference type="Pfam" id="PF14681"/>
    </source>
</evidence>
<feature type="binding site" evidence="11">
    <location>
        <begin position="205"/>
        <end position="207"/>
    </location>
    <ligand>
        <name>uracil</name>
        <dbReference type="ChEBI" id="CHEBI:17568"/>
    </ligand>
</feature>
<gene>
    <name evidence="11 13" type="primary">upp</name>
    <name evidence="13" type="ORF">ACFOGJ_18690</name>
</gene>
<dbReference type="InterPro" id="IPR000836">
    <property type="entry name" value="PRTase_dom"/>
</dbReference>
<keyword evidence="14" id="KW-1185">Reference proteome</keyword>
<keyword evidence="5 11" id="KW-0328">Glycosyltransferase</keyword>
<dbReference type="Gene3D" id="3.40.50.2020">
    <property type="match status" value="1"/>
</dbReference>
<comment type="function">
    <text evidence="11">Catalyzes the conversion of uracil and 5-phospho-alpha-D-ribose 1-diphosphate (PRPP) to UMP and diphosphate.</text>
</comment>
<comment type="similarity">
    <text evidence="2 11">Belongs to the UPRTase family.</text>
</comment>
<evidence type="ECO:0000256" key="2">
    <source>
        <dbReference type="ARBA" id="ARBA00009516"/>
    </source>
</evidence>
<evidence type="ECO:0000256" key="1">
    <source>
        <dbReference type="ARBA" id="ARBA00005180"/>
    </source>
</evidence>
<evidence type="ECO:0000256" key="7">
    <source>
        <dbReference type="ARBA" id="ARBA00022741"/>
    </source>
</evidence>